<name>I2G0J6_USTHO</name>
<proteinExistence type="predicted"/>
<evidence type="ECO:0000313" key="1">
    <source>
        <dbReference type="EMBL" id="CCF52689.1"/>
    </source>
</evidence>
<sequence>MILHIWTGSVIEAVLLQISGFRCTTSDTRVKPSGSSHQNSSERSYSIDLTEINQDRQIQVSGMRPLTPCSPPHTVLDFPAINSACPHSGLSLYWESEQLHQLLPLGRMGKGVQQQCLDNHIGLQMYG</sequence>
<dbReference type="Proteomes" id="UP000006174">
    <property type="component" value="Unassembled WGS sequence"/>
</dbReference>
<comment type="caution">
    <text evidence="1">The sequence shown here is derived from an EMBL/GenBank/DDBJ whole genome shotgun (WGS) entry which is preliminary data.</text>
</comment>
<keyword evidence="2" id="KW-1185">Reference proteome</keyword>
<dbReference type="AlphaFoldDB" id="I2G0J6"/>
<reference evidence="1 2" key="1">
    <citation type="journal article" date="2012" name="Plant Cell">
        <title>Genome comparison of barley and maize smut fungi reveals targeted loss of RNA silencing components and species-specific presence of transposable elements.</title>
        <authorList>
            <person name="Laurie J.D."/>
            <person name="Ali S."/>
            <person name="Linning R."/>
            <person name="Mannhaupt G."/>
            <person name="Wong P."/>
            <person name="Gueldener U."/>
            <person name="Muensterkoetter M."/>
            <person name="Moore R."/>
            <person name="Kahmann R."/>
            <person name="Bakkeren G."/>
            <person name="Schirawski J."/>
        </authorList>
    </citation>
    <scope>NUCLEOTIDE SEQUENCE [LARGE SCALE GENOMIC DNA]</scope>
    <source>
        <strain evidence="2">Uh4875-4</strain>
    </source>
</reference>
<gene>
    <name evidence="1" type="ORF">UHOR_15602</name>
</gene>
<protein>
    <submittedName>
        <fullName evidence="1">Uncharacterized protein</fullName>
    </submittedName>
</protein>
<dbReference type="HOGENOM" id="CLU_1972113_0_0_1"/>
<evidence type="ECO:0000313" key="2">
    <source>
        <dbReference type="Proteomes" id="UP000006174"/>
    </source>
</evidence>
<dbReference type="EMBL" id="CAGI01000176">
    <property type="protein sequence ID" value="CCF52689.1"/>
    <property type="molecule type" value="Genomic_DNA"/>
</dbReference>
<accession>I2G0J6</accession>
<organism evidence="1 2">
    <name type="scientific">Ustilago hordei</name>
    <name type="common">Barley covered smut fungus</name>
    <dbReference type="NCBI Taxonomy" id="120017"/>
    <lineage>
        <taxon>Eukaryota</taxon>
        <taxon>Fungi</taxon>
        <taxon>Dikarya</taxon>
        <taxon>Basidiomycota</taxon>
        <taxon>Ustilaginomycotina</taxon>
        <taxon>Ustilaginomycetes</taxon>
        <taxon>Ustilaginales</taxon>
        <taxon>Ustilaginaceae</taxon>
        <taxon>Ustilago</taxon>
    </lineage>
</organism>